<sequence>MKRNLSPYAGIAMLTILLSISSCKENETNIDPPLVPAVQSDPTVPELKLYFSSITGLDTTLIQFDTKREYFIVNGVDQVSKADLSKWLDNSKYTIYNQTKK</sequence>
<evidence type="ECO:0000313" key="1">
    <source>
        <dbReference type="EMBL" id="RXF67753.1"/>
    </source>
</evidence>
<comment type="caution">
    <text evidence="1">The sequence shown here is derived from an EMBL/GenBank/DDBJ whole genome shotgun (WGS) entry which is preliminary data.</text>
</comment>
<organism evidence="1 2">
    <name type="scientific">Arcticibacter tournemirensis</name>
    <dbReference type="NCBI Taxonomy" id="699437"/>
    <lineage>
        <taxon>Bacteria</taxon>
        <taxon>Pseudomonadati</taxon>
        <taxon>Bacteroidota</taxon>
        <taxon>Sphingobacteriia</taxon>
        <taxon>Sphingobacteriales</taxon>
        <taxon>Sphingobacteriaceae</taxon>
        <taxon>Arcticibacter</taxon>
    </lineage>
</organism>
<name>A0A4Q0M4Q1_9SPHI</name>
<dbReference type="AlphaFoldDB" id="A0A4Q0M4Q1"/>
<dbReference type="EMBL" id="RXOC01000015">
    <property type="protein sequence ID" value="RXF67753.1"/>
    <property type="molecule type" value="Genomic_DNA"/>
</dbReference>
<accession>A0A4Q0M4Q1</accession>
<dbReference type="RefSeq" id="WP_128770886.1">
    <property type="nucleotide sequence ID" value="NZ_RXOC01000015.1"/>
</dbReference>
<dbReference type="PROSITE" id="PS51257">
    <property type="entry name" value="PROKAR_LIPOPROTEIN"/>
    <property type="match status" value="1"/>
</dbReference>
<gene>
    <name evidence="1" type="ORF">EKH83_18175</name>
</gene>
<reference evidence="1 2" key="1">
    <citation type="submission" date="2018-12" db="EMBL/GenBank/DDBJ databases">
        <title>The Draft Genome Sequence of the Soil Bacterium Pedobacter tournemirensis R1.</title>
        <authorList>
            <person name="He J."/>
        </authorList>
    </citation>
    <scope>NUCLEOTIDE SEQUENCE [LARGE SCALE GENOMIC DNA]</scope>
    <source>
        <strain evidence="1 2">R1</strain>
    </source>
</reference>
<protein>
    <submittedName>
        <fullName evidence="1">Uncharacterized protein</fullName>
    </submittedName>
</protein>
<evidence type="ECO:0000313" key="2">
    <source>
        <dbReference type="Proteomes" id="UP000290848"/>
    </source>
</evidence>
<dbReference type="Proteomes" id="UP000290848">
    <property type="component" value="Unassembled WGS sequence"/>
</dbReference>
<proteinExistence type="predicted"/>